<evidence type="ECO:0000313" key="3">
    <source>
        <dbReference type="Proteomes" id="UP000596145"/>
    </source>
</evidence>
<dbReference type="GeneID" id="92760488"/>
<evidence type="ECO:0000313" key="2">
    <source>
        <dbReference type="EMBL" id="QQB45379.1"/>
    </source>
</evidence>
<name>A0A7T4BN55_9CORY</name>
<accession>A0A7T4BN55</accession>
<organism evidence="1 3">
    <name type="scientific">Corynebacterium glucuronolyticum</name>
    <dbReference type="NCBI Taxonomy" id="39791"/>
    <lineage>
        <taxon>Bacteria</taxon>
        <taxon>Bacillati</taxon>
        <taxon>Actinomycetota</taxon>
        <taxon>Actinomycetes</taxon>
        <taxon>Mycobacteriales</taxon>
        <taxon>Corynebacteriaceae</taxon>
        <taxon>Corynebacterium</taxon>
    </lineage>
</organism>
<dbReference type="EMBL" id="CP066007">
    <property type="protein sequence ID" value="QQB45379.1"/>
    <property type="molecule type" value="Genomic_DNA"/>
</dbReference>
<evidence type="ECO:0000313" key="1">
    <source>
        <dbReference type="EMBL" id="QQB45324.1"/>
    </source>
</evidence>
<gene>
    <name evidence="1" type="ORF">I6I10_07190</name>
    <name evidence="2" type="ORF">I6I10_07490</name>
</gene>
<dbReference type="AlphaFoldDB" id="A0A7T4BN55"/>
<reference evidence="1 3" key="1">
    <citation type="submission" date="2020-12" db="EMBL/GenBank/DDBJ databases">
        <title>FDA dAtabase for Regulatory Grade micrObial Sequences (FDA-ARGOS): Supporting development and validation of Infectious Disease Dx tests.</title>
        <authorList>
            <person name="Sproer C."/>
            <person name="Gronow S."/>
            <person name="Severitt S."/>
            <person name="Schroder I."/>
            <person name="Tallon L."/>
            <person name="Sadzewicz L."/>
            <person name="Zhao X."/>
            <person name="Boylan J."/>
            <person name="Ott S."/>
            <person name="Bowen H."/>
            <person name="Vavikolanu K."/>
            <person name="Mehta A."/>
            <person name="Aluvathingal J."/>
            <person name="Nadendla S."/>
            <person name="Lowell S."/>
            <person name="Myers T."/>
            <person name="Yan Y."/>
            <person name="Sichtig H."/>
        </authorList>
    </citation>
    <scope>NUCLEOTIDE SEQUENCE [LARGE SCALE GENOMIC DNA]</scope>
    <source>
        <strain evidence="1 3">FDAARGOS_1053</strain>
    </source>
</reference>
<proteinExistence type="predicted"/>
<protein>
    <submittedName>
        <fullName evidence="1">Uncharacterized protein</fullName>
    </submittedName>
</protein>
<dbReference type="Proteomes" id="UP000596145">
    <property type="component" value="Chromosome"/>
</dbReference>
<dbReference type="RefSeq" id="WP_084036576.1">
    <property type="nucleotide sequence ID" value="NZ_CP066007.1"/>
</dbReference>
<sequence>MSTTLSHPTIHTSDKHTVNKITDTAIATAQSEDFPIDYAVATSVYAFLPTITNRSQEEQGPTLEGDTFYAEVLTRADGEKLVFWAEYGDPTGEYQHADLLPEDDDEAAEIVTGWTYNVCSPDGEPQSDGDGDTIKPGEVEALARIMATRIVEWADKATPLVQASASETGSGVEINLNGDTVEDALDDLLDYLNTAEEPEKPFTITRMTVDDQEVDNIDSFDPLADTELEVTIEGAYGDSDETVRFLAISEC</sequence>
<dbReference type="EMBL" id="CP066007">
    <property type="protein sequence ID" value="QQB45324.1"/>
    <property type="molecule type" value="Genomic_DNA"/>
</dbReference>